<dbReference type="InterPro" id="IPR011889">
    <property type="entry name" value="Liste_lipo_26"/>
</dbReference>
<dbReference type="NCBIfam" id="TIGR02167">
    <property type="entry name" value="Liste_lipo_26"/>
    <property type="match status" value="2"/>
</dbReference>
<dbReference type="SUPFAM" id="SSF52058">
    <property type="entry name" value="L domain-like"/>
    <property type="match status" value="1"/>
</dbReference>
<protein>
    <submittedName>
        <fullName evidence="1">BspA family leucine-rich repeat surface protein</fullName>
    </submittedName>
</protein>
<dbReference type="Gene3D" id="3.80.10.10">
    <property type="entry name" value="Ribonuclease Inhibitor"/>
    <property type="match status" value="2"/>
</dbReference>
<organism evidence="1 2">
    <name type="scientific">Bombilactobacillus apium</name>
    <dbReference type="NCBI Taxonomy" id="2675299"/>
    <lineage>
        <taxon>Bacteria</taxon>
        <taxon>Bacillati</taxon>
        <taxon>Bacillota</taxon>
        <taxon>Bacilli</taxon>
        <taxon>Lactobacillales</taxon>
        <taxon>Lactobacillaceae</taxon>
        <taxon>Bombilactobacillus</taxon>
    </lineage>
</organism>
<dbReference type="Proteomes" id="UP000563523">
    <property type="component" value="Unassembled WGS sequence"/>
</dbReference>
<dbReference type="RefSeq" id="WP_176942347.1">
    <property type="nucleotide sequence ID" value="NZ_JABZEC010000002.1"/>
</dbReference>
<evidence type="ECO:0000313" key="1">
    <source>
        <dbReference type="EMBL" id="NVY96191.1"/>
    </source>
</evidence>
<accession>A0A850R2E7</accession>
<dbReference type="InterPro" id="IPR005046">
    <property type="entry name" value="DUF285"/>
</dbReference>
<name>A0A850R2E7_9LACO</name>
<dbReference type="PANTHER" id="PTHR45661">
    <property type="entry name" value="SURFACE ANTIGEN"/>
    <property type="match status" value="1"/>
</dbReference>
<comment type="caution">
    <text evidence="1">The sequence shown here is derived from an EMBL/GenBank/DDBJ whole genome shotgun (WGS) entry which is preliminary data.</text>
</comment>
<dbReference type="InterPro" id="IPR032675">
    <property type="entry name" value="LRR_dom_sf"/>
</dbReference>
<gene>
    <name evidence="1" type="ORF">HU830_03240</name>
</gene>
<dbReference type="AlphaFoldDB" id="A0A850R2E7"/>
<evidence type="ECO:0000313" key="2">
    <source>
        <dbReference type="Proteomes" id="UP000563523"/>
    </source>
</evidence>
<dbReference type="Pfam" id="PF03382">
    <property type="entry name" value="DUF285"/>
    <property type="match status" value="2"/>
</dbReference>
<proteinExistence type="predicted"/>
<dbReference type="InterPro" id="IPR053139">
    <property type="entry name" value="Surface_bspA-like"/>
</dbReference>
<dbReference type="PANTHER" id="PTHR45661:SF3">
    <property type="entry name" value="IG-LIKE DOMAIN-CONTAINING PROTEIN"/>
    <property type="match status" value="1"/>
</dbReference>
<sequence length="800" mass="89010">MYKSNNALISLMLIFLCGLISIYLQSYPVIAATNSRIANLKKDFDFFSEFKLSQPQSSTIKASPPLLDEGITDQKRPTKIVSNVNQDVIGSGEITADKPNNWWSFDSNSHTLTLKKNTKIDLNLTAADINEYGKFPDGSPGDINKEGIVGQYPGTQIGGTNCWPWGKYDWATHKKAADGQLIEDNFSHNIHHIKIEPNVQVTGGTLNGIFAWLPELEDIQGLANLKTETVTNFGGIFCGDQKLKRIDFTDGQNDSLPTWQLTQATTISWMFYGCQNLTQIVGVTAWQTAKIQKAAGLFGQCEKLSFTDELNSWQLANLQDSSWMFYDCLLINELTGVKAWDLSQDENLYGMFAQCQSLTKVDTSNWQLQRATNVSKMFQGCSKLLQVVASGAWKLSEVTNNANMFNDCSSLESLDVSNWNLSNLVDSNRAFFGCSKLNDLQGSGQLKLLKVTNTREMFSDCRALPKLDVSNWQLSNLNDTSFMFFDCKNLTELIGNDKLRLDSLTTAEAMFVYCTNINNLSLDKWNLTKLKIARAMFQGCEKLTSVDLGNTSLSADHTSTSDIFTDTKRLSRLVLGPHTKLNSAAGLGPAANDLRGFPNADSLKITRSKNWQEVGSGSEDDPQGPVLTAQEIIAKYNDSQIAHTFIWQPFNRRGPVLKAVPTQLDYGSYSIYKAGLLKTKAEQTFAIEDTRLAKDRTPWTLRVSASHLKTSTGMELPQDLLLYQGQKLGSVPATIYARSQPAADKDDSGRTRINYDWTWKPEVGIKLQLSANSAQRLGKYSCVLSYSFYSSPIVVSNDYD</sequence>
<dbReference type="EMBL" id="JABZEC010000002">
    <property type="protein sequence ID" value="NVY96191.1"/>
    <property type="molecule type" value="Genomic_DNA"/>
</dbReference>
<keyword evidence="2" id="KW-1185">Reference proteome</keyword>
<reference evidence="1 2" key="1">
    <citation type="submission" date="2020-06" db="EMBL/GenBank/DDBJ databases">
        <authorList>
            <person name="Kang J."/>
        </authorList>
    </citation>
    <scope>NUCLEOTIDE SEQUENCE [LARGE SCALE GENOMIC DNA]</scope>
    <source>
        <strain evidence="1 2">DCY120</strain>
    </source>
</reference>